<dbReference type="InterPro" id="IPR036097">
    <property type="entry name" value="HisK_dim/P_sf"/>
</dbReference>
<dbReference type="SMART" id="SM00387">
    <property type="entry name" value="HATPase_c"/>
    <property type="match status" value="1"/>
</dbReference>
<dbReference type="PROSITE" id="PS50885">
    <property type="entry name" value="HAMP"/>
    <property type="match status" value="1"/>
</dbReference>
<dbReference type="CDD" id="cd00075">
    <property type="entry name" value="HATPase"/>
    <property type="match status" value="1"/>
</dbReference>
<dbReference type="SMART" id="SM00304">
    <property type="entry name" value="HAMP"/>
    <property type="match status" value="1"/>
</dbReference>
<dbReference type="PRINTS" id="PR00344">
    <property type="entry name" value="BCTRLSENSOR"/>
</dbReference>
<dbReference type="CDD" id="cd00082">
    <property type="entry name" value="HisKA"/>
    <property type="match status" value="1"/>
</dbReference>
<proteinExistence type="predicted"/>
<keyword evidence="9" id="KW-0902">Two-component regulatory system</keyword>
<keyword evidence="8 11" id="KW-1133">Transmembrane helix</keyword>
<evidence type="ECO:0000256" key="7">
    <source>
        <dbReference type="ARBA" id="ARBA00022777"/>
    </source>
</evidence>
<dbReference type="InterPro" id="IPR005467">
    <property type="entry name" value="His_kinase_dom"/>
</dbReference>
<name>A0A7C3Z070_9BACT</name>
<keyword evidence="6 11" id="KW-0812">Transmembrane</keyword>
<dbReference type="SUPFAM" id="SSF55874">
    <property type="entry name" value="ATPase domain of HSP90 chaperone/DNA topoisomerase II/histidine kinase"/>
    <property type="match status" value="1"/>
</dbReference>
<dbReference type="PANTHER" id="PTHR45436:SF5">
    <property type="entry name" value="SENSOR HISTIDINE KINASE TRCS"/>
    <property type="match status" value="1"/>
</dbReference>
<dbReference type="Pfam" id="PF00512">
    <property type="entry name" value="HisKA"/>
    <property type="match status" value="1"/>
</dbReference>
<evidence type="ECO:0000259" key="13">
    <source>
        <dbReference type="PROSITE" id="PS50885"/>
    </source>
</evidence>
<dbReference type="Gene3D" id="3.30.565.10">
    <property type="entry name" value="Histidine kinase-like ATPase, C-terminal domain"/>
    <property type="match status" value="1"/>
</dbReference>
<feature type="domain" description="HAMP" evidence="13">
    <location>
        <begin position="216"/>
        <end position="270"/>
    </location>
</feature>
<dbReference type="EC" id="2.7.13.3" evidence="3"/>
<dbReference type="AlphaFoldDB" id="A0A7C3Z070"/>
<dbReference type="SUPFAM" id="SSF47384">
    <property type="entry name" value="Homodimeric domain of signal transducing histidine kinase"/>
    <property type="match status" value="1"/>
</dbReference>
<reference evidence="14" key="1">
    <citation type="journal article" date="2020" name="mSystems">
        <title>Genome- and Community-Level Interaction Insights into Carbon Utilization and Element Cycling Functions of Hydrothermarchaeota in Hydrothermal Sediment.</title>
        <authorList>
            <person name="Zhou Z."/>
            <person name="Liu Y."/>
            <person name="Xu W."/>
            <person name="Pan J."/>
            <person name="Luo Z.H."/>
            <person name="Li M."/>
        </authorList>
    </citation>
    <scope>NUCLEOTIDE SEQUENCE [LARGE SCALE GENOMIC DNA]</scope>
    <source>
        <strain evidence="14">SpSt-897</strain>
    </source>
</reference>
<evidence type="ECO:0000256" key="8">
    <source>
        <dbReference type="ARBA" id="ARBA00022989"/>
    </source>
</evidence>
<evidence type="ECO:0000256" key="9">
    <source>
        <dbReference type="ARBA" id="ARBA00023012"/>
    </source>
</evidence>
<evidence type="ECO:0000256" key="3">
    <source>
        <dbReference type="ARBA" id="ARBA00012438"/>
    </source>
</evidence>
<dbReference type="InterPro" id="IPR003594">
    <property type="entry name" value="HATPase_dom"/>
</dbReference>
<evidence type="ECO:0000256" key="2">
    <source>
        <dbReference type="ARBA" id="ARBA00004370"/>
    </source>
</evidence>
<dbReference type="InterPro" id="IPR003660">
    <property type="entry name" value="HAMP_dom"/>
</dbReference>
<dbReference type="SUPFAM" id="SSF158472">
    <property type="entry name" value="HAMP domain-like"/>
    <property type="match status" value="1"/>
</dbReference>
<dbReference type="Pfam" id="PF00672">
    <property type="entry name" value="HAMP"/>
    <property type="match status" value="1"/>
</dbReference>
<feature type="transmembrane region" description="Helical" evidence="11">
    <location>
        <begin position="46"/>
        <end position="67"/>
    </location>
</feature>
<evidence type="ECO:0000256" key="4">
    <source>
        <dbReference type="ARBA" id="ARBA00022553"/>
    </source>
</evidence>
<dbReference type="PANTHER" id="PTHR45436">
    <property type="entry name" value="SENSOR HISTIDINE KINASE YKOH"/>
    <property type="match status" value="1"/>
</dbReference>
<dbReference type="Gene3D" id="1.10.287.130">
    <property type="match status" value="1"/>
</dbReference>
<comment type="caution">
    <text evidence="14">The sequence shown here is derived from an EMBL/GenBank/DDBJ whole genome shotgun (WGS) entry which is preliminary data.</text>
</comment>
<accession>A0A7C3Z070</accession>
<dbReference type="FunFam" id="3.30.565.10:FF:000006">
    <property type="entry name" value="Sensor histidine kinase WalK"/>
    <property type="match status" value="1"/>
</dbReference>
<sequence length="490" mass="54244">MSWSAACETRLTGISSRNCCTPSGGWAMSLNFLEPRRLNLSLRLTLWYAGVLLLTCLAILGLAYYELASFLRQRDREGILMALQEYQAQYRAGGLMALRNALKFERSAGRPDVFLVRLASSRNQTVFLHLPEQGTDFDLRALETQTTFPAWFHLQGADADERLEITTVRLPDNFLLQVGKDTGAREELLEHFSRLGLAVMIPLMLLGLAGGKFLAGRAVQPLRQLIETVRTITVTGTMTARAPEGRARDELQELARLFNQMLDRIARLISNMQETLDKVAHDLRTPLTRLRGIAETALQEQDQPQVWREALADCLEEAERLAAFLTTLMDLAEAEAGTLPLKFAPVNLAAVLTELVDLYHYVAENRQLSLGTDYPPDLEVTADAARLRQALANVLDNAIKYTPPGGRITVAAAAAGPWRRLTIADTGMGIPPAELPRIWDRLYRGETARDQRGLGLGLSLVKAIIAAHGGRIEVTSQLGQGCRFDIYLPA</sequence>
<comment type="subcellular location">
    <subcellularLocation>
        <location evidence="2">Membrane</location>
    </subcellularLocation>
</comment>
<dbReference type="InterPro" id="IPR004358">
    <property type="entry name" value="Sig_transdc_His_kin-like_C"/>
</dbReference>
<comment type="catalytic activity">
    <reaction evidence="1">
        <text>ATP + protein L-histidine = ADP + protein N-phospho-L-histidine.</text>
        <dbReference type="EC" id="2.7.13.3"/>
    </reaction>
</comment>
<keyword evidence="7" id="KW-0418">Kinase</keyword>
<dbReference type="SMART" id="SM00388">
    <property type="entry name" value="HisKA"/>
    <property type="match status" value="1"/>
</dbReference>
<keyword evidence="4" id="KW-0597">Phosphoprotein</keyword>
<evidence type="ECO:0000256" key="6">
    <source>
        <dbReference type="ARBA" id="ARBA00022692"/>
    </source>
</evidence>
<evidence type="ECO:0000259" key="12">
    <source>
        <dbReference type="PROSITE" id="PS50109"/>
    </source>
</evidence>
<evidence type="ECO:0000313" key="14">
    <source>
        <dbReference type="EMBL" id="HGF33446.1"/>
    </source>
</evidence>
<organism evidence="14">
    <name type="scientific">Desulfobacca acetoxidans</name>
    <dbReference type="NCBI Taxonomy" id="60893"/>
    <lineage>
        <taxon>Bacteria</taxon>
        <taxon>Pseudomonadati</taxon>
        <taxon>Thermodesulfobacteriota</taxon>
        <taxon>Desulfobaccia</taxon>
        <taxon>Desulfobaccales</taxon>
        <taxon>Desulfobaccaceae</taxon>
        <taxon>Desulfobacca</taxon>
    </lineage>
</organism>
<dbReference type="GO" id="GO:0005886">
    <property type="term" value="C:plasma membrane"/>
    <property type="evidence" value="ECO:0007669"/>
    <property type="project" value="TreeGrafter"/>
</dbReference>
<dbReference type="InterPro" id="IPR036890">
    <property type="entry name" value="HATPase_C_sf"/>
</dbReference>
<dbReference type="PROSITE" id="PS50109">
    <property type="entry name" value="HIS_KIN"/>
    <property type="match status" value="1"/>
</dbReference>
<protein>
    <recommendedName>
        <fullName evidence="3">histidine kinase</fullName>
        <ecNumber evidence="3">2.7.13.3</ecNumber>
    </recommendedName>
</protein>
<evidence type="ECO:0000256" key="10">
    <source>
        <dbReference type="ARBA" id="ARBA00023136"/>
    </source>
</evidence>
<dbReference type="InterPro" id="IPR003661">
    <property type="entry name" value="HisK_dim/P_dom"/>
</dbReference>
<gene>
    <name evidence="14" type="ORF">ENW96_03515</name>
</gene>
<evidence type="ECO:0000256" key="1">
    <source>
        <dbReference type="ARBA" id="ARBA00000085"/>
    </source>
</evidence>
<evidence type="ECO:0000256" key="11">
    <source>
        <dbReference type="SAM" id="Phobius"/>
    </source>
</evidence>
<dbReference type="CDD" id="cd06225">
    <property type="entry name" value="HAMP"/>
    <property type="match status" value="1"/>
</dbReference>
<dbReference type="InterPro" id="IPR050428">
    <property type="entry name" value="TCS_sensor_his_kinase"/>
</dbReference>
<keyword evidence="5" id="KW-0808">Transferase</keyword>
<feature type="domain" description="Histidine kinase" evidence="12">
    <location>
        <begin position="278"/>
        <end position="490"/>
    </location>
</feature>
<dbReference type="Pfam" id="PF02518">
    <property type="entry name" value="HATPase_c"/>
    <property type="match status" value="1"/>
</dbReference>
<dbReference type="EMBL" id="DTMF01000093">
    <property type="protein sequence ID" value="HGF33446.1"/>
    <property type="molecule type" value="Genomic_DNA"/>
</dbReference>
<keyword evidence="10 11" id="KW-0472">Membrane</keyword>
<evidence type="ECO:0000256" key="5">
    <source>
        <dbReference type="ARBA" id="ARBA00022679"/>
    </source>
</evidence>
<dbReference type="Gene3D" id="6.10.340.10">
    <property type="match status" value="1"/>
</dbReference>
<dbReference type="GO" id="GO:0000155">
    <property type="term" value="F:phosphorelay sensor kinase activity"/>
    <property type="evidence" value="ECO:0007669"/>
    <property type="project" value="InterPro"/>
</dbReference>